<gene>
    <name evidence="4" type="ORF">LPB136_05950</name>
</gene>
<dbReference type="Gene3D" id="3.30.530.20">
    <property type="match status" value="1"/>
</dbReference>
<dbReference type="InterPro" id="IPR013538">
    <property type="entry name" value="ASHA1/2-like_C"/>
</dbReference>
<keyword evidence="5" id="KW-1185">Reference proteome</keyword>
<dbReference type="RefSeq" id="WP_072555253.1">
    <property type="nucleotide sequence ID" value="NZ_CP018155.1"/>
</dbReference>
<keyword evidence="2" id="KW-0472">Membrane</keyword>
<evidence type="ECO:0000313" key="5">
    <source>
        <dbReference type="Proteomes" id="UP000181898"/>
    </source>
</evidence>
<dbReference type="EMBL" id="CP018155">
    <property type="protein sequence ID" value="APG64928.1"/>
    <property type="molecule type" value="Genomic_DNA"/>
</dbReference>
<evidence type="ECO:0000259" key="3">
    <source>
        <dbReference type="Pfam" id="PF08327"/>
    </source>
</evidence>
<evidence type="ECO:0000313" key="4">
    <source>
        <dbReference type="EMBL" id="APG64928.1"/>
    </source>
</evidence>
<dbReference type="OrthoDB" id="6193565at2"/>
<feature type="transmembrane region" description="Helical" evidence="2">
    <location>
        <begin position="6"/>
        <end position="25"/>
    </location>
</feature>
<feature type="domain" description="Activator of Hsp90 ATPase homologue 1/2-like C-terminal" evidence="3">
    <location>
        <begin position="39"/>
        <end position="133"/>
    </location>
</feature>
<dbReference type="STRING" id="1850252.LPB136_05950"/>
<protein>
    <submittedName>
        <fullName evidence="4">1,4-dihydroxy-2-naphthoate prenyltransferase</fullName>
    </submittedName>
</protein>
<organism evidence="4 5">
    <name type="scientific">Tenacibaculum todarodis</name>
    <dbReference type="NCBI Taxonomy" id="1850252"/>
    <lineage>
        <taxon>Bacteria</taxon>
        <taxon>Pseudomonadati</taxon>
        <taxon>Bacteroidota</taxon>
        <taxon>Flavobacteriia</taxon>
        <taxon>Flavobacteriales</taxon>
        <taxon>Flavobacteriaceae</taxon>
        <taxon>Tenacibaculum</taxon>
    </lineage>
</organism>
<dbReference type="Proteomes" id="UP000181898">
    <property type="component" value="Chromosome"/>
</dbReference>
<dbReference type="CDD" id="cd07812">
    <property type="entry name" value="SRPBCC"/>
    <property type="match status" value="1"/>
</dbReference>
<keyword evidence="4" id="KW-0808">Transferase</keyword>
<dbReference type="AlphaFoldDB" id="A0A1L3JIH5"/>
<keyword evidence="2" id="KW-0812">Transmembrane</keyword>
<dbReference type="KEGG" id="ten:LPB136_05950"/>
<proteinExistence type="inferred from homology"/>
<evidence type="ECO:0000256" key="2">
    <source>
        <dbReference type="SAM" id="Phobius"/>
    </source>
</evidence>
<comment type="similarity">
    <text evidence="1">Belongs to the AHA1 family.</text>
</comment>
<dbReference type="GO" id="GO:0016740">
    <property type="term" value="F:transferase activity"/>
    <property type="evidence" value="ECO:0007669"/>
    <property type="project" value="UniProtKB-KW"/>
</dbReference>
<sequence>MKAIKIILGIIIALTVVFLATGLVVKETKYTAEIEVNKPINEVFALFDNPETLKDWMPEVQSIEPIEVRAGKIGSSYKMLIESQGQTMEMTEKIMSHVLNEKMTFQFDSDQMIKTDDFNFIANGNKTKIVQYCTVEAKSYIMSCMFPYFKSALQTQSVSYMNRFKELAEK</sequence>
<keyword evidence="2" id="KW-1133">Transmembrane helix</keyword>
<dbReference type="Pfam" id="PF08327">
    <property type="entry name" value="AHSA1"/>
    <property type="match status" value="1"/>
</dbReference>
<evidence type="ECO:0000256" key="1">
    <source>
        <dbReference type="ARBA" id="ARBA00006817"/>
    </source>
</evidence>
<reference evidence="4 5" key="1">
    <citation type="submission" date="2016-11" db="EMBL/GenBank/DDBJ databases">
        <title>Tenacibaculum sp. LPB0136, isolated from marine environment.</title>
        <authorList>
            <person name="Kim E."/>
            <person name="Yi H."/>
        </authorList>
    </citation>
    <scope>NUCLEOTIDE SEQUENCE [LARGE SCALE GENOMIC DNA]</scope>
    <source>
        <strain evidence="4 5">LPB0136</strain>
    </source>
</reference>
<name>A0A1L3JIH5_9FLAO</name>
<dbReference type="SUPFAM" id="SSF55961">
    <property type="entry name" value="Bet v1-like"/>
    <property type="match status" value="1"/>
</dbReference>
<dbReference type="InterPro" id="IPR023393">
    <property type="entry name" value="START-like_dom_sf"/>
</dbReference>
<accession>A0A1L3JIH5</accession>